<accession>A0A4C1VV50</accession>
<name>A0A4C1VV50_EUMVA</name>
<feature type="region of interest" description="Disordered" evidence="1">
    <location>
        <begin position="61"/>
        <end position="91"/>
    </location>
</feature>
<sequence length="162" mass="17515">MSVATRFVANLHNYAELIPTIIFRKNNKCCVLNSLSFFRSGHRVACNISDSLFRESVKRDRRLTPPAQVPPRGQCAARGPRSGPAAGRVLRHNPSPAIINRTAPHNKSMALITSAACGTADDVTNVVTASSINSLTCSLTHEASIFKADRTICAWSTTNLVP</sequence>
<evidence type="ECO:0000313" key="2">
    <source>
        <dbReference type="EMBL" id="GBP43028.1"/>
    </source>
</evidence>
<evidence type="ECO:0000313" key="3">
    <source>
        <dbReference type="Proteomes" id="UP000299102"/>
    </source>
</evidence>
<reference evidence="2 3" key="1">
    <citation type="journal article" date="2019" name="Commun. Biol.">
        <title>The bagworm genome reveals a unique fibroin gene that provides high tensile strength.</title>
        <authorList>
            <person name="Kono N."/>
            <person name="Nakamura H."/>
            <person name="Ohtoshi R."/>
            <person name="Tomita M."/>
            <person name="Numata K."/>
            <person name="Arakawa K."/>
        </authorList>
    </citation>
    <scope>NUCLEOTIDE SEQUENCE [LARGE SCALE GENOMIC DNA]</scope>
</reference>
<proteinExistence type="predicted"/>
<evidence type="ECO:0000256" key="1">
    <source>
        <dbReference type="SAM" id="MobiDB-lite"/>
    </source>
</evidence>
<dbReference type="Proteomes" id="UP000299102">
    <property type="component" value="Unassembled WGS sequence"/>
</dbReference>
<protein>
    <submittedName>
        <fullName evidence="2">Uncharacterized protein</fullName>
    </submittedName>
</protein>
<feature type="compositionally biased region" description="Low complexity" evidence="1">
    <location>
        <begin position="76"/>
        <end position="88"/>
    </location>
</feature>
<keyword evidence="3" id="KW-1185">Reference proteome</keyword>
<organism evidence="2 3">
    <name type="scientific">Eumeta variegata</name>
    <name type="common">Bagworm moth</name>
    <name type="synonym">Eumeta japonica</name>
    <dbReference type="NCBI Taxonomy" id="151549"/>
    <lineage>
        <taxon>Eukaryota</taxon>
        <taxon>Metazoa</taxon>
        <taxon>Ecdysozoa</taxon>
        <taxon>Arthropoda</taxon>
        <taxon>Hexapoda</taxon>
        <taxon>Insecta</taxon>
        <taxon>Pterygota</taxon>
        <taxon>Neoptera</taxon>
        <taxon>Endopterygota</taxon>
        <taxon>Lepidoptera</taxon>
        <taxon>Glossata</taxon>
        <taxon>Ditrysia</taxon>
        <taxon>Tineoidea</taxon>
        <taxon>Psychidae</taxon>
        <taxon>Oiketicinae</taxon>
        <taxon>Eumeta</taxon>
    </lineage>
</organism>
<comment type="caution">
    <text evidence="2">The sequence shown here is derived from an EMBL/GenBank/DDBJ whole genome shotgun (WGS) entry which is preliminary data.</text>
</comment>
<dbReference type="EMBL" id="BGZK01000428">
    <property type="protein sequence ID" value="GBP43028.1"/>
    <property type="molecule type" value="Genomic_DNA"/>
</dbReference>
<gene>
    <name evidence="2" type="ORF">EVAR_49516_1</name>
</gene>
<dbReference type="AlphaFoldDB" id="A0A4C1VV50"/>